<evidence type="ECO:0000313" key="2">
    <source>
        <dbReference type="EMBL" id="GAF77159.1"/>
    </source>
</evidence>
<dbReference type="InterPro" id="IPR023210">
    <property type="entry name" value="NADP_OxRdtase_dom"/>
</dbReference>
<protein>
    <recommendedName>
        <fullName evidence="1">NADP-dependent oxidoreductase domain-containing protein</fullName>
    </recommendedName>
</protein>
<evidence type="ECO:0000259" key="1">
    <source>
        <dbReference type="Pfam" id="PF00248"/>
    </source>
</evidence>
<comment type="caution">
    <text evidence="2">The sequence shown here is derived from an EMBL/GenBank/DDBJ whole genome shotgun (WGS) entry which is preliminary data.</text>
</comment>
<organism evidence="2">
    <name type="scientific">marine sediment metagenome</name>
    <dbReference type="NCBI Taxonomy" id="412755"/>
    <lineage>
        <taxon>unclassified sequences</taxon>
        <taxon>metagenomes</taxon>
        <taxon>ecological metagenomes</taxon>
    </lineage>
</organism>
<dbReference type="Gene3D" id="3.20.20.100">
    <property type="entry name" value="NADP-dependent oxidoreductase domain"/>
    <property type="match status" value="1"/>
</dbReference>
<feature type="non-terminal residue" evidence="2">
    <location>
        <position position="76"/>
    </location>
</feature>
<gene>
    <name evidence="2" type="ORF">S01H1_03382</name>
</gene>
<dbReference type="SUPFAM" id="SSF51430">
    <property type="entry name" value="NAD(P)-linked oxidoreductase"/>
    <property type="match status" value="1"/>
</dbReference>
<dbReference type="InterPro" id="IPR053135">
    <property type="entry name" value="AKR2_Oxidoreductase"/>
</dbReference>
<accession>X0S819</accession>
<sequence length="76" mass="8021">MIPRARFGRTGLEVTRLALGGYPFGGVNRARGWDPFSPDGRAGAIRTIHAALDAGINYIDTAPSYGEGNSESIVGE</sequence>
<proteinExistence type="predicted"/>
<dbReference type="Pfam" id="PF00248">
    <property type="entry name" value="Aldo_ket_red"/>
    <property type="match status" value="1"/>
</dbReference>
<feature type="domain" description="NADP-dependent oxidoreductase" evidence="1">
    <location>
        <begin position="25"/>
        <end position="76"/>
    </location>
</feature>
<dbReference type="PANTHER" id="PTHR43312">
    <property type="entry name" value="D-THREO-ALDOSE 1-DEHYDROGENASE"/>
    <property type="match status" value="1"/>
</dbReference>
<dbReference type="EMBL" id="BARS01001850">
    <property type="protein sequence ID" value="GAF77159.1"/>
    <property type="molecule type" value="Genomic_DNA"/>
</dbReference>
<dbReference type="InterPro" id="IPR036812">
    <property type="entry name" value="NAD(P)_OxRdtase_dom_sf"/>
</dbReference>
<dbReference type="PANTHER" id="PTHR43312:SF1">
    <property type="entry name" value="NADP-DEPENDENT OXIDOREDUCTASE DOMAIN-CONTAINING PROTEIN"/>
    <property type="match status" value="1"/>
</dbReference>
<name>X0S819_9ZZZZ</name>
<reference evidence="2" key="1">
    <citation type="journal article" date="2014" name="Front. Microbiol.">
        <title>High frequency of phylogenetically diverse reductive dehalogenase-homologous genes in deep subseafloor sedimentary metagenomes.</title>
        <authorList>
            <person name="Kawai M."/>
            <person name="Futagami T."/>
            <person name="Toyoda A."/>
            <person name="Takaki Y."/>
            <person name="Nishi S."/>
            <person name="Hori S."/>
            <person name="Arai W."/>
            <person name="Tsubouchi T."/>
            <person name="Morono Y."/>
            <person name="Uchiyama I."/>
            <person name="Ito T."/>
            <person name="Fujiyama A."/>
            <person name="Inagaki F."/>
            <person name="Takami H."/>
        </authorList>
    </citation>
    <scope>NUCLEOTIDE SEQUENCE</scope>
    <source>
        <strain evidence="2">Expedition CK06-06</strain>
    </source>
</reference>
<dbReference type="AlphaFoldDB" id="X0S819"/>